<comment type="caution">
    <text evidence="2">The sequence shown here is derived from an EMBL/GenBank/DDBJ whole genome shotgun (WGS) entry which is preliminary data.</text>
</comment>
<accession>A0ABN3H8N7</accession>
<protein>
    <submittedName>
        <fullName evidence="2">Uncharacterized protein</fullName>
    </submittedName>
</protein>
<organism evidence="2 3">
    <name type="scientific">Dactylosporangium salmoneum</name>
    <dbReference type="NCBI Taxonomy" id="53361"/>
    <lineage>
        <taxon>Bacteria</taxon>
        <taxon>Bacillati</taxon>
        <taxon>Actinomycetota</taxon>
        <taxon>Actinomycetes</taxon>
        <taxon>Micromonosporales</taxon>
        <taxon>Micromonosporaceae</taxon>
        <taxon>Dactylosporangium</taxon>
    </lineage>
</organism>
<proteinExistence type="predicted"/>
<gene>
    <name evidence="2" type="ORF">GCM10010170_074800</name>
</gene>
<sequence>MHGACEHRRCVRTAHRREAGDGRPGPADTVPEVPLDELSRRLEARNATATWATAPITREMLERHAPLFEAPDAGELRLFDRPRRA</sequence>
<reference evidence="2 3" key="1">
    <citation type="journal article" date="2019" name="Int. J. Syst. Evol. Microbiol.">
        <title>The Global Catalogue of Microorganisms (GCM) 10K type strain sequencing project: providing services to taxonomists for standard genome sequencing and annotation.</title>
        <authorList>
            <consortium name="The Broad Institute Genomics Platform"/>
            <consortium name="The Broad Institute Genome Sequencing Center for Infectious Disease"/>
            <person name="Wu L."/>
            <person name="Ma J."/>
        </authorList>
    </citation>
    <scope>NUCLEOTIDE SEQUENCE [LARGE SCALE GENOMIC DNA]</scope>
    <source>
        <strain evidence="2 3">JCM 3272</strain>
    </source>
</reference>
<name>A0ABN3H8N7_9ACTN</name>
<evidence type="ECO:0000313" key="2">
    <source>
        <dbReference type="EMBL" id="GAA2372555.1"/>
    </source>
</evidence>
<feature type="region of interest" description="Disordered" evidence="1">
    <location>
        <begin position="1"/>
        <end position="32"/>
    </location>
</feature>
<dbReference type="Proteomes" id="UP001501444">
    <property type="component" value="Unassembled WGS sequence"/>
</dbReference>
<evidence type="ECO:0000256" key="1">
    <source>
        <dbReference type="SAM" id="MobiDB-lite"/>
    </source>
</evidence>
<keyword evidence="3" id="KW-1185">Reference proteome</keyword>
<dbReference type="EMBL" id="BAAARV010000074">
    <property type="protein sequence ID" value="GAA2372555.1"/>
    <property type="molecule type" value="Genomic_DNA"/>
</dbReference>
<evidence type="ECO:0000313" key="3">
    <source>
        <dbReference type="Proteomes" id="UP001501444"/>
    </source>
</evidence>